<name>A0A0N4WVE6_HAEPC</name>
<proteinExistence type="predicted"/>
<sequence>LTARFSSNECSSVSMTFENFTVRACGDWGSRCEASATVCAEQGGFGQCLVCEDDLCNHASGLFSLLVLVATFGILF</sequence>
<reference evidence="1" key="1">
    <citation type="submission" date="2017-02" db="UniProtKB">
        <authorList>
            <consortium name="WormBaseParasite"/>
        </authorList>
    </citation>
    <scope>IDENTIFICATION</scope>
</reference>
<dbReference type="AlphaFoldDB" id="A0A0N4WVE6"/>
<protein>
    <submittedName>
        <fullName evidence="1">Egg protein CP422</fullName>
    </submittedName>
</protein>
<evidence type="ECO:0000313" key="1">
    <source>
        <dbReference type="WBParaSite" id="HPLM_0001567301-mRNA-1"/>
    </source>
</evidence>
<organism evidence="1">
    <name type="scientific">Haemonchus placei</name>
    <name type="common">Barber's pole worm</name>
    <dbReference type="NCBI Taxonomy" id="6290"/>
    <lineage>
        <taxon>Eukaryota</taxon>
        <taxon>Metazoa</taxon>
        <taxon>Ecdysozoa</taxon>
        <taxon>Nematoda</taxon>
        <taxon>Chromadorea</taxon>
        <taxon>Rhabditida</taxon>
        <taxon>Rhabditina</taxon>
        <taxon>Rhabditomorpha</taxon>
        <taxon>Strongyloidea</taxon>
        <taxon>Trichostrongylidae</taxon>
        <taxon>Haemonchus</taxon>
    </lineage>
</organism>
<accession>A0A0N4WVE6</accession>
<dbReference type="WBParaSite" id="HPLM_0001567301-mRNA-1">
    <property type="protein sequence ID" value="HPLM_0001567301-mRNA-1"/>
    <property type="gene ID" value="HPLM_0001567301"/>
</dbReference>